<gene>
    <name evidence="7" type="ORF">BSTOLATCC_MIC9505</name>
</gene>
<evidence type="ECO:0000256" key="2">
    <source>
        <dbReference type="ARBA" id="ARBA00022771"/>
    </source>
</evidence>
<keyword evidence="1" id="KW-0479">Metal-binding</keyword>
<dbReference type="EMBL" id="CAJZBQ010000011">
    <property type="protein sequence ID" value="CAG9313700.1"/>
    <property type="molecule type" value="Genomic_DNA"/>
</dbReference>
<evidence type="ECO:0000256" key="4">
    <source>
        <dbReference type="PROSITE-ProRule" id="PRU00091"/>
    </source>
</evidence>
<protein>
    <recommendedName>
        <fullName evidence="6">FYVE-type domain-containing protein</fullName>
    </recommendedName>
</protein>
<dbReference type="Gene3D" id="3.30.40.10">
    <property type="entry name" value="Zinc/RING finger domain, C3HC4 (zinc finger)"/>
    <property type="match status" value="1"/>
</dbReference>
<evidence type="ECO:0000256" key="5">
    <source>
        <dbReference type="SAM" id="Coils"/>
    </source>
</evidence>
<evidence type="ECO:0000259" key="6">
    <source>
        <dbReference type="PROSITE" id="PS50178"/>
    </source>
</evidence>
<reference evidence="7" key="1">
    <citation type="submission" date="2021-09" db="EMBL/GenBank/DDBJ databases">
        <authorList>
            <consortium name="AG Swart"/>
            <person name="Singh M."/>
            <person name="Singh A."/>
            <person name="Seah K."/>
            <person name="Emmerich C."/>
        </authorList>
    </citation>
    <scope>NUCLEOTIDE SEQUENCE</scope>
    <source>
        <strain evidence="7">ATCC30299</strain>
    </source>
</reference>
<dbReference type="Pfam" id="PF01363">
    <property type="entry name" value="FYVE"/>
    <property type="match status" value="1"/>
</dbReference>
<dbReference type="GO" id="GO:0008270">
    <property type="term" value="F:zinc ion binding"/>
    <property type="evidence" value="ECO:0007669"/>
    <property type="project" value="UniProtKB-KW"/>
</dbReference>
<feature type="coiled-coil region" evidence="5">
    <location>
        <begin position="136"/>
        <end position="187"/>
    </location>
</feature>
<dbReference type="AlphaFoldDB" id="A0AAU9IFG7"/>
<dbReference type="SUPFAM" id="SSF57903">
    <property type="entry name" value="FYVE/PHD zinc finger"/>
    <property type="match status" value="1"/>
</dbReference>
<dbReference type="Proteomes" id="UP001162131">
    <property type="component" value="Unassembled WGS sequence"/>
</dbReference>
<keyword evidence="2 4" id="KW-0863">Zinc-finger</keyword>
<keyword evidence="8" id="KW-1185">Reference proteome</keyword>
<evidence type="ECO:0000256" key="1">
    <source>
        <dbReference type="ARBA" id="ARBA00022723"/>
    </source>
</evidence>
<accession>A0AAU9IFG7</accession>
<proteinExistence type="predicted"/>
<dbReference type="InterPro" id="IPR013083">
    <property type="entry name" value="Znf_RING/FYVE/PHD"/>
</dbReference>
<evidence type="ECO:0000313" key="7">
    <source>
        <dbReference type="EMBL" id="CAG9313700.1"/>
    </source>
</evidence>
<dbReference type="CDD" id="cd00065">
    <property type="entry name" value="FYVE_like_SF"/>
    <property type="match status" value="1"/>
</dbReference>
<keyword evidence="3" id="KW-0862">Zinc</keyword>
<name>A0AAU9IFG7_9CILI</name>
<dbReference type="SMART" id="SM00064">
    <property type="entry name" value="FYVE"/>
    <property type="match status" value="1"/>
</dbReference>
<feature type="domain" description="FYVE-type" evidence="6">
    <location>
        <begin position="38"/>
        <end position="96"/>
    </location>
</feature>
<organism evidence="7 8">
    <name type="scientific">Blepharisma stoltei</name>
    <dbReference type="NCBI Taxonomy" id="1481888"/>
    <lineage>
        <taxon>Eukaryota</taxon>
        <taxon>Sar</taxon>
        <taxon>Alveolata</taxon>
        <taxon>Ciliophora</taxon>
        <taxon>Postciliodesmatophora</taxon>
        <taxon>Heterotrichea</taxon>
        <taxon>Heterotrichida</taxon>
        <taxon>Blepharismidae</taxon>
        <taxon>Blepharisma</taxon>
    </lineage>
</organism>
<dbReference type="InterPro" id="IPR017455">
    <property type="entry name" value="Znf_FYVE-rel"/>
</dbReference>
<evidence type="ECO:0000256" key="3">
    <source>
        <dbReference type="ARBA" id="ARBA00022833"/>
    </source>
</evidence>
<comment type="caution">
    <text evidence="7">The sequence shown here is derived from an EMBL/GenBank/DDBJ whole genome shotgun (WGS) entry which is preliminary data.</text>
</comment>
<dbReference type="InterPro" id="IPR000306">
    <property type="entry name" value="Znf_FYVE"/>
</dbReference>
<dbReference type="InterPro" id="IPR011011">
    <property type="entry name" value="Znf_FYVE_PHD"/>
</dbReference>
<sequence length="282" mass="33329">MVESISFGSANPPNSLTHAQNINPLLIGVDPNADKDLYLQDTACIICKSEFGITKRKYRCKFCWRGVCSKCSEQKTYHPIFNIAKRICDDCFKIYVHRLSTVSVEYEVSRSKQVIEELQYYITNVIEEKKRDVTMVEVLKGKYQLIEKEIQNIKNQYDNRTKLREAVEEKLKENTRIEKELGVLEIENRFRRRKSRIVEDRVNWIRKLDDKLGNVIKDKILLSKEAMKLEATIKKSTQKRKEIEENYINLEMLRNQKENLKKQLENSQRETPKKSCLECIIQ</sequence>
<feature type="coiled-coil region" evidence="5">
    <location>
        <begin position="226"/>
        <end position="270"/>
    </location>
</feature>
<dbReference type="PROSITE" id="PS50178">
    <property type="entry name" value="ZF_FYVE"/>
    <property type="match status" value="1"/>
</dbReference>
<evidence type="ECO:0000313" key="8">
    <source>
        <dbReference type="Proteomes" id="UP001162131"/>
    </source>
</evidence>
<keyword evidence="5" id="KW-0175">Coiled coil</keyword>